<proteinExistence type="inferred from homology"/>
<accession>A0AA39M9P1</accession>
<comment type="catalytic activity">
    <reaction evidence="8">
        <text>a 1-O-(1Z-alkenyl)-sn-glycero-3-phosphoethanolamine + H2O = a 2,3-saturated aldehyde + sn-glycero-3-phosphoethanolamine</text>
        <dbReference type="Rhea" id="RHEA:16905"/>
        <dbReference type="ChEBI" id="CHEBI:15377"/>
        <dbReference type="ChEBI" id="CHEBI:73359"/>
        <dbReference type="ChEBI" id="CHEBI:77288"/>
        <dbReference type="ChEBI" id="CHEBI:143890"/>
        <dbReference type="EC" id="3.3.2.2"/>
    </reaction>
</comment>
<dbReference type="GO" id="GO:0042302">
    <property type="term" value="F:structural constituent of cuticle"/>
    <property type="evidence" value="ECO:0007669"/>
    <property type="project" value="InterPro"/>
</dbReference>
<feature type="compositionally biased region" description="Low complexity" evidence="10">
    <location>
        <begin position="415"/>
        <end position="433"/>
    </location>
</feature>
<feature type="region of interest" description="Disordered" evidence="10">
    <location>
        <begin position="334"/>
        <end position="365"/>
    </location>
</feature>
<evidence type="ECO:0000256" key="1">
    <source>
        <dbReference type="ARBA" id="ARBA00004141"/>
    </source>
</evidence>
<evidence type="ECO:0000256" key="3">
    <source>
        <dbReference type="ARBA" id="ARBA00022692"/>
    </source>
</evidence>
<evidence type="ECO:0000256" key="6">
    <source>
        <dbReference type="ARBA" id="ARBA00023136"/>
    </source>
</evidence>
<comment type="caution">
    <text evidence="13">The sequence shown here is derived from an EMBL/GenBank/DDBJ whole genome shotgun (WGS) entry which is preliminary data.</text>
</comment>
<feature type="transmembrane region" description="Helical" evidence="11">
    <location>
        <begin position="42"/>
        <end position="61"/>
    </location>
</feature>
<dbReference type="Pfam" id="PF01484">
    <property type="entry name" value="Col_cuticle_N"/>
    <property type="match status" value="1"/>
</dbReference>
<comment type="catalytic activity">
    <reaction evidence="9">
        <text>a 1-O-(1Z-alkenyl)-sn-glycero-3-phosphocholine + H2O = a 2,3-saturated aldehyde + sn-glycerol 3-phosphocholine</text>
        <dbReference type="Rhea" id="RHEA:22544"/>
        <dbReference type="ChEBI" id="CHEBI:15377"/>
        <dbReference type="ChEBI" id="CHEBI:16870"/>
        <dbReference type="ChEBI" id="CHEBI:73359"/>
        <dbReference type="ChEBI" id="CHEBI:77287"/>
        <dbReference type="EC" id="3.3.2.2"/>
    </reaction>
</comment>
<feature type="domain" description="Nematode cuticle collagen N-terminal" evidence="12">
    <location>
        <begin position="239"/>
        <end position="289"/>
    </location>
</feature>
<dbReference type="InterPro" id="IPR002486">
    <property type="entry name" value="Col_cuticle_N"/>
</dbReference>
<evidence type="ECO:0000313" key="13">
    <source>
        <dbReference type="EMBL" id="KAK0426751.1"/>
    </source>
</evidence>
<feature type="compositionally biased region" description="Pro residues" evidence="10">
    <location>
        <begin position="334"/>
        <end position="344"/>
    </location>
</feature>
<feature type="transmembrane region" description="Helical" evidence="11">
    <location>
        <begin position="145"/>
        <end position="168"/>
    </location>
</feature>
<comment type="similarity">
    <text evidence="2">Belongs to the TMEM86 family.</text>
</comment>
<dbReference type="PANTHER" id="PTHR24637">
    <property type="entry name" value="COLLAGEN"/>
    <property type="match status" value="1"/>
</dbReference>
<keyword evidence="14" id="KW-1185">Reference proteome</keyword>
<dbReference type="SMART" id="SM01088">
    <property type="entry name" value="Col_cuticle_N"/>
    <property type="match status" value="1"/>
</dbReference>
<evidence type="ECO:0000256" key="10">
    <source>
        <dbReference type="SAM" id="MobiDB-lite"/>
    </source>
</evidence>
<feature type="transmembrane region" description="Helical" evidence="11">
    <location>
        <begin position="9"/>
        <end position="30"/>
    </location>
</feature>
<dbReference type="Proteomes" id="UP001175271">
    <property type="component" value="Unassembled WGS sequence"/>
</dbReference>
<dbReference type="InterPro" id="IPR012506">
    <property type="entry name" value="TMEM86B-like"/>
</dbReference>
<evidence type="ECO:0000313" key="14">
    <source>
        <dbReference type="Proteomes" id="UP001175271"/>
    </source>
</evidence>
<keyword evidence="4" id="KW-0677">Repeat</keyword>
<keyword evidence="3 11" id="KW-0812">Transmembrane</keyword>
<gene>
    <name evidence="13" type="ORF">QR680_009881</name>
</gene>
<feature type="transmembrane region" description="Helical" evidence="11">
    <location>
        <begin position="68"/>
        <end position="85"/>
    </location>
</feature>
<keyword evidence="6 11" id="KW-0472">Membrane</keyword>
<dbReference type="PANTHER" id="PTHR24637:SF194">
    <property type="entry name" value="CUTICLE COLLAGEN 10-RELATED"/>
    <property type="match status" value="1"/>
</dbReference>
<dbReference type="EC" id="3.3.2.2" evidence="7"/>
<keyword evidence="5 11" id="KW-1133">Transmembrane helix</keyword>
<evidence type="ECO:0000256" key="7">
    <source>
        <dbReference type="ARBA" id="ARBA00035673"/>
    </source>
</evidence>
<dbReference type="EMBL" id="JAUCMV010000001">
    <property type="protein sequence ID" value="KAK0426751.1"/>
    <property type="molecule type" value="Genomic_DNA"/>
</dbReference>
<reference evidence="13" key="1">
    <citation type="submission" date="2023-06" db="EMBL/GenBank/DDBJ databases">
        <title>Genomic analysis of the entomopathogenic nematode Steinernema hermaphroditum.</title>
        <authorList>
            <person name="Schwarz E.M."/>
            <person name="Heppert J.K."/>
            <person name="Baniya A."/>
            <person name="Schwartz H.T."/>
            <person name="Tan C.-H."/>
            <person name="Antoshechkin I."/>
            <person name="Sternberg P.W."/>
            <person name="Goodrich-Blair H."/>
            <person name="Dillman A.R."/>
        </authorList>
    </citation>
    <scope>NUCLEOTIDE SEQUENCE</scope>
    <source>
        <strain evidence="13">PS9179</strain>
        <tissue evidence="13">Whole animal</tissue>
    </source>
</reference>
<protein>
    <recommendedName>
        <fullName evidence="7">lysoplasmalogenase</fullName>
        <ecNumber evidence="7">3.3.2.2</ecNumber>
    </recommendedName>
</protein>
<dbReference type="Pfam" id="PF01391">
    <property type="entry name" value="Collagen"/>
    <property type="match status" value="1"/>
</dbReference>
<evidence type="ECO:0000256" key="8">
    <source>
        <dbReference type="ARBA" id="ARBA00049458"/>
    </source>
</evidence>
<dbReference type="GO" id="GO:0016020">
    <property type="term" value="C:membrane"/>
    <property type="evidence" value="ECO:0007669"/>
    <property type="project" value="UniProtKB-SubCell"/>
</dbReference>
<organism evidence="13 14">
    <name type="scientific">Steinernema hermaphroditum</name>
    <dbReference type="NCBI Taxonomy" id="289476"/>
    <lineage>
        <taxon>Eukaryota</taxon>
        <taxon>Metazoa</taxon>
        <taxon>Ecdysozoa</taxon>
        <taxon>Nematoda</taxon>
        <taxon>Chromadorea</taxon>
        <taxon>Rhabditida</taxon>
        <taxon>Tylenchina</taxon>
        <taxon>Panagrolaimomorpha</taxon>
        <taxon>Strongyloidoidea</taxon>
        <taxon>Steinernematidae</taxon>
        <taxon>Steinernema</taxon>
    </lineage>
</organism>
<comment type="subcellular location">
    <subcellularLocation>
        <location evidence="1">Membrane</location>
        <topology evidence="1">Multi-pass membrane protein</topology>
    </subcellularLocation>
</comment>
<dbReference type="Gene3D" id="1.20.5.320">
    <property type="entry name" value="6-Phosphogluconate Dehydrogenase, domain 3"/>
    <property type="match status" value="1"/>
</dbReference>
<evidence type="ECO:0000256" key="2">
    <source>
        <dbReference type="ARBA" id="ARBA00007375"/>
    </source>
</evidence>
<evidence type="ECO:0000256" key="9">
    <source>
        <dbReference type="ARBA" id="ARBA00049560"/>
    </source>
</evidence>
<dbReference type="AlphaFoldDB" id="A0AA39M9P1"/>
<evidence type="ECO:0000256" key="11">
    <source>
        <dbReference type="SAM" id="Phobius"/>
    </source>
</evidence>
<name>A0AA39M9P1_9BILA</name>
<evidence type="ECO:0000256" key="5">
    <source>
        <dbReference type="ARBA" id="ARBA00022989"/>
    </source>
</evidence>
<evidence type="ECO:0000256" key="4">
    <source>
        <dbReference type="ARBA" id="ARBA00022737"/>
    </source>
</evidence>
<dbReference type="GO" id="GO:0047408">
    <property type="term" value="F:alkenylglycerophosphocholine hydrolase activity"/>
    <property type="evidence" value="ECO:0007669"/>
    <property type="project" value="UniProtKB-EC"/>
</dbReference>
<feature type="compositionally biased region" description="Low complexity" evidence="10">
    <location>
        <begin position="452"/>
        <end position="465"/>
    </location>
</feature>
<feature type="transmembrane region" description="Helical" evidence="11">
    <location>
        <begin position="117"/>
        <end position="139"/>
    </location>
</feature>
<dbReference type="Pfam" id="PF07947">
    <property type="entry name" value="YhhN"/>
    <property type="match status" value="1"/>
</dbReference>
<feature type="region of interest" description="Disordered" evidence="10">
    <location>
        <begin position="382"/>
        <end position="507"/>
    </location>
</feature>
<dbReference type="InterPro" id="IPR008160">
    <property type="entry name" value="Collagen"/>
</dbReference>
<sequence>MQFAKSKTTFLLLVGIPYTLIIGLFCWQTNGFNSSLPGYSLWKSLPCLFLGVSVFFGATMIREKERCVQAYGLLFGVLGDFFLGLSDWGLVPGTVAFGIAHLCYLGTFAHRIKKPSIPLAIGVAVYGVALNRLCLKPLIGTHPLLSGVLLLYSLILSACVIISGSMCLKGSTDQEAGHWKLLEKNPPPHNVVISCSAPALTFLEIPTGLRRDRFYISAPPMPSAPSSDSPEMHEVKLLVGVASACSTIALLTCLFVIPSLYSTISETHDEVVKGVQAFRLDTDGAWSQMMDVQLSVSPPTKPRENPFNSIFRQKRQNFNGLPAWCQCEPTKPTCPPGPPGPPGHPGKDGLPGAPGPKGEDNLSTFAPITCAPVDKSCIKCPAGPPGPKGEDGPVGPKGPDGHPGQNGVHGKDGHPGQPGAAGAAGAPGLKGQPGHPGPAGKDGQRGKGKQGPRGAPGHVGPAGAPGKHGHDGAPGVPGHRGPAGPAGHPGARGHNGTPGTTGGPGIPGADAAYCPCPPRSAVFVNRQ</sequence>
<evidence type="ECO:0000259" key="12">
    <source>
        <dbReference type="SMART" id="SM01088"/>
    </source>
</evidence>
<feature type="compositionally biased region" description="Low complexity" evidence="10">
    <location>
        <begin position="473"/>
        <end position="498"/>
    </location>
</feature>